<feature type="transmembrane region" description="Helical" evidence="5">
    <location>
        <begin position="208"/>
        <end position="228"/>
    </location>
</feature>
<feature type="transmembrane region" description="Helical" evidence="5">
    <location>
        <begin position="33"/>
        <end position="51"/>
    </location>
</feature>
<dbReference type="EMBL" id="JAJIRN010000003">
    <property type="protein sequence ID" value="MCV2368224.1"/>
    <property type="molecule type" value="Genomic_DNA"/>
</dbReference>
<feature type="transmembrane region" description="Helical" evidence="5">
    <location>
        <begin position="86"/>
        <end position="108"/>
    </location>
</feature>
<feature type="transmembrane region" description="Helical" evidence="5">
    <location>
        <begin position="7"/>
        <end position="27"/>
    </location>
</feature>
<accession>A0ABT2YDW8</accession>
<reference evidence="7 8" key="1">
    <citation type="submission" date="2021-11" db="EMBL/GenBank/DDBJ databases">
        <authorList>
            <person name="Liang Q."/>
            <person name="Mou H."/>
            <person name="Liu Z."/>
        </authorList>
    </citation>
    <scope>NUCLEOTIDE SEQUENCE [LARGE SCALE GENOMIC DNA]</scope>
    <source>
        <strain evidence="7 8">CHU3</strain>
    </source>
</reference>
<comment type="subcellular location">
    <subcellularLocation>
        <location evidence="1">Membrane</location>
        <topology evidence="1">Multi-pass membrane protein</topology>
    </subcellularLocation>
</comment>
<evidence type="ECO:0000256" key="4">
    <source>
        <dbReference type="ARBA" id="ARBA00023136"/>
    </source>
</evidence>
<keyword evidence="8" id="KW-1185">Reference proteome</keyword>
<evidence type="ECO:0000256" key="2">
    <source>
        <dbReference type="ARBA" id="ARBA00022692"/>
    </source>
</evidence>
<keyword evidence="4 5" id="KW-0472">Membrane</keyword>
<gene>
    <name evidence="7" type="ORF">LNV07_08960</name>
</gene>
<dbReference type="Proteomes" id="UP001209701">
    <property type="component" value="Unassembled WGS sequence"/>
</dbReference>
<proteinExistence type="predicted"/>
<evidence type="ECO:0000256" key="3">
    <source>
        <dbReference type="ARBA" id="ARBA00022989"/>
    </source>
</evidence>
<feature type="transmembrane region" description="Helical" evidence="5">
    <location>
        <begin position="140"/>
        <end position="158"/>
    </location>
</feature>
<feature type="domain" description="EamA" evidence="6">
    <location>
        <begin position="141"/>
        <end position="280"/>
    </location>
</feature>
<dbReference type="SUPFAM" id="SSF103481">
    <property type="entry name" value="Multidrug resistance efflux transporter EmrE"/>
    <property type="match status" value="2"/>
</dbReference>
<name>A0ABT2YDW8_9BURK</name>
<comment type="caution">
    <text evidence="7">The sequence shown here is derived from an EMBL/GenBank/DDBJ whole genome shotgun (WGS) entry which is preliminary data.</text>
</comment>
<dbReference type="InterPro" id="IPR000620">
    <property type="entry name" value="EamA_dom"/>
</dbReference>
<dbReference type="InterPro" id="IPR050638">
    <property type="entry name" value="AA-Vitamin_Transporters"/>
</dbReference>
<dbReference type="PANTHER" id="PTHR32322:SF9">
    <property type="entry name" value="AMINO-ACID METABOLITE EFFLUX PUMP-RELATED"/>
    <property type="match status" value="1"/>
</dbReference>
<feature type="transmembrane region" description="Helical" evidence="5">
    <location>
        <begin position="265"/>
        <end position="288"/>
    </location>
</feature>
<sequence length="298" mass="31936">MKAIELALALLVTAIWGLNFSIVKLGLGSMDPFLLAALRFALCALPAVFFVPRPAVHWGYLAIYGLFFGVLQWGLVYAGIYFGLSAGLASVVLQLAVFFSMAGGIMFFREKLAAPLIAGTTLAFAGVALIAWHTEGRGSLLGLSLVLLGALAWAFANVTVKKSGTKSSQMFGFIVWASLAAPLPLLLLSWLFSGPEKIVLSLASIDRMALFSIAFQVYPTTLFGYAIWNHLLRKYPVSSVAPLALLVPVFGMLSAMLIFDEALPAYKLAALLLILTGLIVNGFGGKAWQAARLGFRRA</sequence>
<evidence type="ECO:0000259" key="6">
    <source>
        <dbReference type="Pfam" id="PF00892"/>
    </source>
</evidence>
<dbReference type="Pfam" id="PF00892">
    <property type="entry name" value="EamA"/>
    <property type="match status" value="2"/>
</dbReference>
<organism evidence="7 8">
    <name type="scientific">Roseateles oligotrophus</name>
    <dbReference type="NCBI Taxonomy" id="1769250"/>
    <lineage>
        <taxon>Bacteria</taxon>
        <taxon>Pseudomonadati</taxon>
        <taxon>Pseudomonadota</taxon>
        <taxon>Betaproteobacteria</taxon>
        <taxon>Burkholderiales</taxon>
        <taxon>Sphaerotilaceae</taxon>
        <taxon>Roseateles</taxon>
    </lineage>
</organism>
<dbReference type="RefSeq" id="WP_263570815.1">
    <property type="nucleotide sequence ID" value="NZ_JAJIRN010000003.1"/>
</dbReference>
<feature type="transmembrane region" description="Helical" evidence="5">
    <location>
        <begin position="240"/>
        <end position="259"/>
    </location>
</feature>
<evidence type="ECO:0000256" key="1">
    <source>
        <dbReference type="ARBA" id="ARBA00004141"/>
    </source>
</evidence>
<keyword evidence="2 5" id="KW-0812">Transmembrane</keyword>
<evidence type="ECO:0000313" key="8">
    <source>
        <dbReference type="Proteomes" id="UP001209701"/>
    </source>
</evidence>
<dbReference type="InterPro" id="IPR037185">
    <property type="entry name" value="EmrE-like"/>
</dbReference>
<evidence type="ECO:0000256" key="5">
    <source>
        <dbReference type="SAM" id="Phobius"/>
    </source>
</evidence>
<feature type="transmembrane region" description="Helical" evidence="5">
    <location>
        <begin position="115"/>
        <end position="134"/>
    </location>
</feature>
<evidence type="ECO:0000313" key="7">
    <source>
        <dbReference type="EMBL" id="MCV2368224.1"/>
    </source>
</evidence>
<feature type="transmembrane region" description="Helical" evidence="5">
    <location>
        <begin position="170"/>
        <end position="192"/>
    </location>
</feature>
<keyword evidence="3 5" id="KW-1133">Transmembrane helix</keyword>
<feature type="transmembrane region" description="Helical" evidence="5">
    <location>
        <begin position="58"/>
        <end position="80"/>
    </location>
</feature>
<dbReference type="PANTHER" id="PTHR32322">
    <property type="entry name" value="INNER MEMBRANE TRANSPORTER"/>
    <property type="match status" value="1"/>
</dbReference>
<feature type="domain" description="EamA" evidence="6">
    <location>
        <begin position="6"/>
        <end position="131"/>
    </location>
</feature>
<protein>
    <submittedName>
        <fullName evidence="7">EamA family transporter</fullName>
    </submittedName>
</protein>